<dbReference type="PROSITE" id="PS50850">
    <property type="entry name" value="MFS"/>
    <property type="match status" value="1"/>
</dbReference>
<name>A7NGR3_ROSCS</name>
<dbReference type="InterPro" id="IPR024989">
    <property type="entry name" value="MFS_assoc_dom"/>
</dbReference>
<dbReference type="SUPFAM" id="SSF103473">
    <property type="entry name" value="MFS general substrate transporter"/>
    <property type="match status" value="1"/>
</dbReference>
<proteinExistence type="inferred from homology"/>
<dbReference type="PANTHER" id="PTHR16172">
    <property type="entry name" value="MAJOR FACILITATOR SUPERFAMILY DOMAIN-CONTAINING PROTEIN 6-LIKE"/>
    <property type="match status" value="1"/>
</dbReference>
<dbReference type="Pfam" id="PF12832">
    <property type="entry name" value="MFS_1_like"/>
    <property type="match status" value="1"/>
</dbReference>
<feature type="domain" description="Major facilitator superfamily (MFS) profile" evidence="7">
    <location>
        <begin position="207"/>
        <end position="384"/>
    </location>
</feature>
<dbReference type="STRING" id="383372.Rcas_0526"/>
<evidence type="ECO:0000256" key="2">
    <source>
        <dbReference type="ARBA" id="ARBA00005241"/>
    </source>
</evidence>
<dbReference type="PANTHER" id="PTHR16172:SF41">
    <property type="entry name" value="MAJOR FACILITATOR SUPERFAMILY DOMAIN-CONTAINING PROTEIN 6-LIKE"/>
    <property type="match status" value="1"/>
</dbReference>
<keyword evidence="5 6" id="KW-0472">Membrane</keyword>
<protein>
    <submittedName>
        <fullName evidence="8">Major facilitator superfamily MFS_1</fullName>
    </submittedName>
</protein>
<dbReference type="Gene3D" id="1.20.1250.20">
    <property type="entry name" value="MFS general substrate transporter like domains"/>
    <property type="match status" value="2"/>
</dbReference>
<feature type="transmembrane region" description="Helical" evidence="6">
    <location>
        <begin position="211"/>
        <end position="233"/>
    </location>
</feature>
<keyword evidence="4 6" id="KW-1133">Transmembrane helix</keyword>
<evidence type="ECO:0000256" key="5">
    <source>
        <dbReference type="ARBA" id="ARBA00023136"/>
    </source>
</evidence>
<feature type="transmembrane region" description="Helical" evidence="6">
    <location>
        <begin position="79"/>
        <end position="97"/>
    </location>
</feature>
<dbReference type="eggNOG" id="COG2271">
    <property type="taxonomic scope" value="Bacteria"/>
</dbReference>
<feature type="transmembrane region" description="Helical" evidence="6">
    <location>
        <begin position="165"/>
        <end position="184"/>
    </location>
</feature>
<feature type="transmembrane region" description="Helical" evidence="6">
    <location>
        <begin position="272"/>
        <end position="290"/>
    </location>
</feature>
<evidence type="ECO:0000256" key="4">
    <source>
        <dbReference type="ARBA" id="ARBA00022989"/>
    </source>
</evidence>
<reference evidence="8 9" key="1">
    <citation type="submission" date="2007-08" db="EMBL/GenBank/DDBJ databases">
        <title>Complete sequence of Roseiflexus castenholzii DSM 13941.</title>
        <authorList>
            <consortium name="US DOE Joint Genome Institute"/>
            <person name="Copeland A."/>
            <person name="Lucas S."/>
            <person name="Lapidus A."/>
            <person name="Barry K."/>
            <person name="Glavina del Rio T."/>
            <person name="Dalin E."/>
            <person name="Tice H."/>
            <person name="Pitluck S."/>
            <person name="Thompson L.S."/>
            <person name="Brettin T."/>
            <person name="Bruce D."/>
            <person name="Detter J.C."/>
            <person name="Han C."/>
            <person name="Tapia R."/>
            <person name="Schmutz J."/>
            <person name="Larimer F."/>
            <person name="Land M."/>
            <person name="Hauser L."/>
            <person name="Kyrpides N."/>
            <person name="Mikhailova N."/>
            <person name="Bryant D.A."/>
            <person name="Hanada S."/>
            <person name="Tsukatani Y."/>
            <person name="Richardson P."/>
        </authorList>
    </citation>
    <scope>NUCLEOTIDE SEQUENCE [LARGE SCALE GENOMIC DNA]</scope>
    <source>
        <strain evidence="9">DSM 13941 / HLO8</strain>
    </source>
</reference>
<evidence type="ECO:0000313" key="8">
    <source>
        <dbReference type="EMBL" id="ABU56656.1"/>
    </source>
</evidence>
<feature type="transmembrane region" description="Helical" evidence="6">
    <location>
        <begin position="333"/>
        <end position="355"/>
    </location>
</feature>
<dbReference type="AlphaFoldDB" id="A7NGR3"/>
<dbReference type="GO" id="GO:0022857">
    <property type="term" value="F:transmembrane transporter activity"/>
    <property type="evidence" value="ECO:0007669"/>
    <property type="project" value="InterPro"/>
</dbReference>
<dbReference type="GO" id="GO:0005886">
    <property type="term" value="C:plasma membrane"/>
    <property type="evidence" value="ECO:0007669"/>
    <property type="project" value="UniProtKB-SubCell"/>
</dbReference>
<evidence type="ECO:0000313" key="9">
    <source>
        <dbReference type="Proteomes" id="UP000000263"/>
    </source>
</evidence>
<evidence type="ECO:0000259" key="7">
    <source>
        <dbReference type="PROSITE" id="PS50850"/>
    </source>
</evidence>
<evidence type="ECO:0000256" key="6">
    <source>
        <dbReference type="SAM" id="Phobius"/>
    </source>
</evidence>
<dbReference type="KEGG" id="rca:Rcas_0526"/>
<comment type="subcellular location">
    <subcellularLocation>
        <location evidence="1">Cell membrane</location>
        <topology evidence="1">Multi-pass membrane protein</topology>
    </subcellularLocation>
</comment>
<dbReference type="InterPro" id="IPR026032">
    <property type="entry name" value="HcaT-like"/>
</dbReference>
<dbReference type="NCBIfam" id="NF037955">
    <property type="entry name" value="mfs"/>
    <property type="match status" value="1"/>
</dbReference>
<dbReference type="Proteomes" id="UP000000263">
    <property type="component" value="Chromosome"/>
</dbReference>
<comment type="similarity">
    <text evidence="2">Belongs to the major facilitator superfamily. MFSD6 family.</text>
</comment>
<evidence type="ECO:0000256" key="1">
    <source>
        <dbReference type="ARBA" id="ARBA00004651"/>
    </source>
</evidence>
<dbReference type="PIRSF" id="PIRSF004925">
    <property type="entry name" value="HcaT"/>
    <property type="match status" value="1"/>
</dbReference>
<accession>A7NGR3</accession>
<dbReference type="RefSeq" id="WP_012119087.1">
    <property type="nucleotide sequence ID" value="NC_009767.1"/>
</dbReference>
<feature type="transmembrane region" description="Helical" evidence="6">
    <location>
        <begin position="103"/>
        <end position="130"/>
    </location>
</feature>
<feature type="transmembrane region" description="Helical" evidence="6">
    <location>
        <begin position="245"/>
        <end position="265"/>
    </location>
</feature>
<dbReference type="InterPro" id="IPR051717">
    <property type="entry name" value="MFS_MFSD6"/>
</dbReference>
<sequence length="384" mass="40941">MTVRTSLQARATHLLIAPKAFYFFWFVALGSFMPFITLHYRSIGLDLAQIGVLLSLGGFLQIISPLWGLVADALRLRRLLLPVVIAGAVLPALLLGVTTDFWLIFALVTMMSLFFAPVAPLADSATLAALGNARERYGSQRVWGAVGWGLSTIAFGWAVERMGLGLIFWVYPIAGMLAALAALAMPRAELVTVNVAQAARRLLRDGRWARFLIGAMLIGCSGALMHGFFSLYMEDLGAGGEQIGLAYTIASISELPVMALSAFAIRRWGSRRLIIAAGGVYAVRMALYWAAPAPEWALAIQLLHGLCFASLWKSGVVEAQRLAPPGLEATAQSLFGMSVFGVAVALANTVGGVIYRDYGYGALFAAAALVAALGAFILALGREG</sequence>
<organism evidence="8 9">
    <name type="scientific">Roseiflexus castenholzii (strain DSM 13941 / HLO8)</name>
    <dbReference type="NCBI Taxonomy" id="383372"/>
    <lineage>
        <taxon>Bacteria</taxon>
        <taxon>Bacillati</taxon>
        <taxon>Chloroflexota</taxon>
        <taxon>Chloroflexia</taxon>
        <taxon>Chloroflexales</taxon>
        <taxon>Roseiflexineae</taxon>
        <taxon>Roseiflexaceae</taxon>
        <taxon>Roseiflexus</taxon>
    </lineage>
</organism>
<keyword evidence="3 6" id="KW-0812">Transmembrane</keyword>
<feature type="transmembrane region" description="Helical" evidence="6">
    <location>
        <begin position="142"/>
        <end position="159"/>
    </location>
</feature>
<gene>
    <name evidence="8" type="ordered locus">Rcas_0526</name>
</gene>
<dbReference type="HOGENOM" id="CLU_013133_6_0_0"/>
<evidence type="ECO:0000256" key="3">
    <source>
        <dbReference type="ARBA" id="ARBA00022692"/>
    </source>
</evidence>
<feature type="transmembrane region" description="Helical" evidence="6">
    <location>
        <begin position="47"/>
        <end position="67"/>
    </location>
</feature>
<feature type="transmembrane region" description="Helical" evidence="6">
    <location>
        <begin position="21"/>
        <end position="41"/>
    </location>
</feature>
<dbReference type="InterPro" id="IPR020846">
    <property type="entry name" value="MFS_dom"/>
</dbReference>
<feature type="transmembrane region" description="Helical" evidence="6">
    <location>
        <begin position="361"/>
        <end position="381"/>
    </location>
</feature>
<dbReference type="EMBL" id="CP000804">
    <property type="protein sequence ID" value="ABU56656.1"/>
    <property type="molecule type" value="Genomic_DNA"/>
</dbReference>
<keyword evidence="9" id="KW-1185">Reference proteome</keyword>
<dbReference type="InterPro" id="IPR036259">
    <property type="entry name" value="MFS_trans_sf"/>
</dbReference>